<protein>
    <submittedName>
        <fullName evidence="2">Uncharacterized protein</fullName>
    </submittedName>
</protein>
<feature type="compositionally biased region" description="Basic residues" evidence="1">
    <location>
        <begin position="73"/>
        <end position="82"/>
    </location>
</feature>
<accession>A0A6N3A3C2</accession>
<feature type="compositionally biased region" description="Acidic residues" evidence="1">
    <location>
        <begin position="101"/>
        <end position="112"/>
    </location>
</feature>
<evidence type="ECO:0000256" key="1">
    <source>
        <dbReference type="SAM" id="MobiDB-lite"/>
    </source>
</evidence>
<name>A0A6N3A3C2_9FIRM</name>
<organism evidence="2">
    <name type="scientific">Veillonella ratti</name>
    <dbReference type="NCBI Taxonomy" id="103892"/>
    <lineage>
        <taxon>Bacteria</taxon>
        <taxon>Bacillati</taxon>
        <taxon>Bacillota</taxon>
        <taxon>Negativicutes</taxon>
        <taxon>Veillonellales</taxon>
        <taxon>Veillonellaceae</taxon>
        <taxon>Veillonella</taxon>
    </lineage>
</organism>
<dbReference type="EMBL" id="CACRUX010000021">
    <property type="protein sequence ID" value="VYT84350.1"/>
    <property type="molecule type" value="Genomic_DNA"/>
</dbReference>
<sequence length="112" mass="12343">MIGKSQIKQQEEAIKYLRELVLQAEDGDSKQAALDYCDGCLTACKLGLEVLAKQEESKKADAKDTETTAETKPKKRTTRKKKAEPVEEPATASEAPAEPEVAQETDDFDDLL</sequence>
<feature type="compositionally biased region" description="Basic and acidic residues" evidence="1">
    <location>
        <begin position="54"/>
        <end position="72"/>
    </location>
</feature>
<dbReference type="RefSeq" id="WP_156704254.1">
    <property type="nucleotide sequence ID" value="NZ_CACRUX010000021.1"/>
</dbReference>
<reference evidence="2" key="1">
    <citation type="submission" date="2019-11" db="EMBL/GenBank/DDBJ databases">
        <authorList>
            <person name="Feng L."/>
        </authorList>
    </citation>
    <scope>NUCLEOTIDE SEQUENCE</scope>
    <source>
        <strain evidence="2">VrattiLFYP33</strain>
    </source>
</reference>
<dbReference type="AlphaFoldDB" id="A0A6N3A3C2"/>
<evidence type="ECO:0000313" key="2">
    <source>
        <dbReference type="EMBL" id="VYT84350.1"/>
    </source>
</evidence>
<feature type="region of interest" description="Disordered" evidence="1">
    <location>
        <begin position="54"/>
        <end position="112"/>
    </location>
</feature>
<gene>
    <name evidence="2" type="ORF">VRLFYP33_00591</name>
</gene>
<feature type="compositionally biased region" description="Low complexity" evidence="1">
    <location>
        <begin position="88"/>
        <end position="100"/>
    </location>
</feature>
<proteinExistence type="predicted"/>